<keyword evidence="2" id="KW-1185">Reference proteome</keyword>
<proteinExistence type="predicted"/>
<organism evidence="1 2">
    <name type="scientific">Paraphaeosphaeria minitans</name>
    <dbReference type="NCBI Taxonomy" id="565426"/>
    <lineage>
        <taxon>Eukaryota</taxon>
        <taxon>Fungi</taxon>
        <taxon>Dikarya</taxon>
        <taxon>Ascomycota</taxon>
        <taxon>Pezizomycotina</taxon>
        <taxon>Dothideomycetes</taxon>
        <taxon>Pleosporomycetidae</taxon>
        <taxon>Pleosporales</taxon>
        <taxon>Massarineae</taxon>
        <taxon>Didymosphaeriaceae</taxon>
        <taxon>Paraphaeosphaeria</taxon>
    </lineage>
</organism>
<comment type="caution">
    <text evidence="1">The sequence shown here is derived from an EMBL/GenBank/DDBJ whole genome shotgun (WGS) entry which is preliminary data.</text>
</comment>
<sequence length="289" mass="33091">MLESPYLLSFSSTSPPYPSPVSLFEKFKAILTPFRNAAIGYVEGLQLAADRVVSGITSREVTNLQLDDLYRKTENDTSFHAISYKSKRSCDEEAWSPDLEEDLRLPVYFNSNCSKVVYCLLPQVRKTLKDDPDFDRAFWSREYVDPELVLFDVDKNGNQCRRPLPFLAHDFITIKSKDNQRFVLDVTGDQLGLKEWFFTRSDYRGLLLDGQAPEISSEATKLYEIETEDSRNFALLSAVEQAIEEVKADWGREYISCQDLHFLPPWKQSELRQGITVKVRMSVVAALSG</sequence>
<reference evidence="1" key="1">
    <citation type="journal article" date="2020" name="Mol. Plant Microbe Interact.">
        <title>Genome Sequence of the Biocontrol Agent Coniothyrium minitans strain Conio (IMI 134523).</title>
        <authorList>
            <person name="Patel D."/>
            <person name="Shittu T.A."/>
            <person name="Baroncelli R."/>
            <person name="Muthumeenakshi S."/>
            <person name="Osborne T.H."/>
            <person name="Janganan T.K."/>
            <person name="Sreenivasaprasad S."/>
        </authorList>
    </citation>
    <scope>NUCLEOTIDE SEQUENCE</scope>
    <source>
        <strain evidence="1">Conio</strain>
    </source>
</reference>
<accession>A0A9P6GFQ6</accession>
<gene>
    <name evidence="1" type="ORF">PMIN01_07151</name>
</gene>
<evidence type="ECO:0000313" key="1">
    <source>
        <dbReference type="EMBL" id="KAF9734248.1"/>
    </source>
</evidence>
<dbReference type="Proteomes" id="UP000756921">
    <property type="component" value="Unassembled WGS sequence"/>
</dbReference>
<name>A0A9P6GFQ6_9PLEO</name>
<dbReference type="OrthoDB" id="3777101at2759"/>
<protein>
    <submittedName>
        <fullName evidence="1">Uncharacterized protein</fullName>
    </submittedName>
</protein>
<dbReference type="AlphaFoldDB" id="A0A9P6GFQ6"/>
<evidence type="ECO:0000313" key="2">
    <source>
        <dbReference type="Proteomes" id="UP000756921"/>
    </source>
</evidence>
<dbReference type="EMBL" id="WJXW01000007">
    <property type="protein sequence ID" value="KAF9734248.1"/>
    <property type="molecule type" value="Genomic_DNA"/>
</dbReference>